<evidence type="ECO:0000256" key="1">
    <source>
        <dbReference type="SAM" id="MobiDB-lite"/>
    </source>
</evidence>
<comment type="caution">
    <text evidence="2">The sequence shown here is derived from an EMBL/GenBank/DDBJ whole genome shotgun (WGS) entry which is preliminary data.</text>
</comment>
<feature type="region of interest" description="Disordered" evidence="1">
    <location>
        <begin position="41"/>
        <end position="63"/>
    </location>
</feature>
<name>A0A8X6Q9L8_NEPPI</name>
<evidence type="ECO:0000313" key="3">
    <source>
        <dbReference type="Proteomes" id="UP000887013"/>
    </source>
</evidence>
<protein>
    <submittedName>
        <fullName evidence="2">Uncharacterized protein</fullName>
    </submittedName>
</protein>
<reference evidence="2" key="1">
    <citation type="submission" date="2020-08" db="EMBL/GenBank/DDBJ databases">
        <title>Multicomponent nature underlies the extraordinary mechanical properties of spider dragline silk.</title>
        <authorList>
            <person name="Kono N."/>
            <person name="Nakamura H."/>
            <person name="Mori M."/>
            <person name="Yoshida Y."/>
            <person name="Ohtoshi R."/>
            <person name="Malay A.D."/>
            <person name="Moran D.A.P."/>
            <person name="Tomita M."/>
            <person name="Numata K."/>
            <person name="Arakawa K."/>
        </authorList>
    </citation>
    <scope>NUCLEOTIDE SEQUENCE</scope>
</reference>
<dbReference type="EMBL" id="BMAW01124175">
    <property type="protein sequence ID" value="GFU06643.1"/>
    <property type="molecule type" value="Genomic_DNA"/>
</dbReference>
<feature type="compositionally biased region" description="Basic residues" evidence="1">
    <location>
        <begin position="49"/>
        <end position="62"/>
    </location>
</feature>
<organism evidence="2 3">
    <name type="scientific">Nephila pilipes</name>
    <name type="common">Giant wood spider</name>
    <name type="synonym">Nephila maculata</name>
    <dbReference type="NCBI Taxonomy" id="299642"/>
    <lineage>
        <taxon>Eukaryota</taxon>
        <taxon>Metazoa</taxon>
        <taxon>Ecdysozoa</taxon>
        <taxon>Arthropoda</taxon>
        <taxon>Chelicerata</taxon>
        <taxon>Arachnida</taxon>
        <taxon>Araneae</taxon>
        <taxon>Araneomorphae</taxon>
        <taxon>Entelegynae</taxon>
        <taxon>Araneoidea</taxon>
        <taxon>Nephilidae</taxon>
        <taxon>Nephila</taxon>
    </lineage>
</organism>
<evidence type="ECO:0000313" key="2">
    <source>
        <dbReference type="EMBL" id="GFU06643.1"/>
    </source>
</evidence>
<dbReference type="AlphaFoldDB" id="A0A8X6Q9L8"/>
<sequence>MCTKERSSECYLQNSAFRDLSSPDNLNRYGDERKITQSLQRVTGAKLQNRSRKKIKAKKGRNGHISTRLGKFMKNGRIKSLEEIYVYSLPMNR</sequence>
<dbReference type="Proteomes" id="UP000887013">
    <property type="component" value="Unassembled WGS sequence"/>
</dbReference>
<keyword evidence="3" id="KW-1185">Reference proteome</keyword>
<gene>
    <name evidence="2" type="ORF">NPIL_401841</name>
</gene>
<accession>A0A8X6Q9L8</accession>
<proteinExistence type="predicted"/>